<evidence type="ECO:0000313" key="1">
    <source>
        <dbReference type="EMBL" id="AOZ08633.1"/>
    </source>
</evidence>
<evidence type="ECO:0000313" key="2">
    <source>
        <dbReference type="Proteomes" id="UP000177515"/>
    </source>
</evidence>
<reference evidence="1 2" key="1">
    <citation type="submission" date="2016-10" db="EMBL/GenBank/DDBJ databases">
        <title>Complete genome sequences of three Cupriavidus strains isolated from various Malaysian environments.</title>
        <authorList>
            <person name="Abdullah A.A.-A."/>
            <person name="Shafie N.A.H."/>
            <person name="Lau N.S."/>
        </authorList>
    </citation>
    <scope>NUCLEOTIDE SEQUENCE [LARGE SCALE GENOMIC DNA]</scope>
    <source>
        <strain evidence="1 2">USMAA1020</strain>
    </source>
</reference>
<dbReference type="Proteomes" id="UP000177515">
    <property type="component" value="Chromosome 2"/>
</dbReference>
<keyword evidence="2" id="KW-1185">Reference proteome</keyword>
<sequence length="66" mass="7303">MRVGRGVYQLSDSQLDSQHSLALASKLVPGGVVYLSSALAFYGLTDQIPAKVWMEIDPKAWRPRID</sequence>
<accession>A0A1D9I9A9</accession>
<evidence type="ECO:0008006" key="3">
    <source>
        <dbReference type="Google" id="ProtNLM"/>
    </source>
</evidence>
<name>A0A1D9I9A9_9BURK</name>
<proteinExistence type="predicted"/>
<gene>
    <name evidence="1" type="ORF">BKK80_22110</name>
</gene>
<dbReference type="EMBL" id="CP017755">
    <property type="protein sequence ID" value="AOZ08633.1"/>
    <property type="molecule type" value="Genomic_DNA"/>
</dbReference>
<protein>
    <recommendedName>
        <fullName evidence="3">Transcriptional regulator</fullName>
    </recommendedName>
</protein>
<organism evidence="1 2">
    <name type="scientific">Cupriavidus malaysiensis</name>
    <dbReference type="NCBI Taxonomy" id="367825"/>
    <lineage>
        <taxon>Bacteria</taxon>
        <taxon>Pseudomonadati</taxon>
        <taxon>Pseudomonadota</taxon>
        <taxon>Betaproteobacteria</taxon>
        <taxon>Burkholderiales</taxon>
        <taxon>Burkholderiaceae</taxon>
        <taxon>Cupriavidus</taxon>
    </lineage>
</organism>